<dbReference type="Proteomes" id="UP000760860">
    <property type="component" value="Unassembled WGS sequence"/>
</dbReference>
<comment type="caution">
    <text evidence="10">The sequence shown here is derived from an EMBL/GenBank/DDBJ whole genome shotgun (WGS) entry which is preliminary data.</text>
</comment>
<dbReference type="EMBL" id="MJFZ01000335">
    <property type="protein sequence ID" value="RAW31156.1"/>
    <property type="molecule type" value="Genomic_DNA"/>
</dbReference>
<proteinExistence type="predicted"/>
<gene>
    <name evidence="9" type="ORF">JG687_00004361</name>
    <name evidence="10" type="ORF">PC110_g12495</name>
    <name evidence="4" type="ORF">PC113_g9151</name>
    <name evidence="5" type="ORF">PC115_g8365</name>
    <name evidence="6" type="ORF">PC117_g9672</name>
    <name evidence="7" type="ORF">PC118_g7899</name>
    <name evidence="8" type="ORF">PC129_g7490</name>
</gene>
<evidence type="ECO:0000313" key="5">
    <source>
        <dbReference type="EMBL" id="KAG2925172.1"/>
    </source>
</evidence>
<dbReference type="EMBL" id="RCMK01000225">
    <property type="protein sequence ID" value="KAG2942694.1"/>
    <property type="molecule type" value="Genomic_DNA"/>
</dbReference>
<dbReference type="VEuPathDB" id="FungiDB:PC110_g12495"/>
<dbReference type="ESTHER" id="phyrm-h3h080">
    <property type="family name" value="ABHD13-BEM46"/>
</dbReference>
<dbReference type="Proteomes" id="UP000774804">
    <property type="component" value="Unassembled WGS sequence"/>
</dbReference>
<keyword evidence="2" id="KW-0472">Membrane</keyword>
<keyword evidence="2" id="KW-0812">Transmembrane</keyword>
<reference evidence="10 11" key="1">
    <citation type="submission" date="2018-01" db="EMBL/GenBank/DDBJ databases">
        <title>Draft genome of the strawberry crown rot pathogen Phytophthora cactorum.</title>
        <authorList>
            <person name="Armitage A.D."/>
            <person name="Lysoe E."/>
            <person name="Nellist C.F."/>
            <person name="Harrison R.J."/>
            <person name="Brurberg M.B."/>
        </authorList>
    </citation>
    <scope>NUCLEOTIDE SEQUENCE [LARGE SCALE GENOMIC DNA]</scope>
    <source>
        <strain evidence="10 11">10300</strain>
    </source>
</reference>
<dbReference type="EMBL" id="JAENGZ010000149">
    <property type="protein sequence ID" value="KAG6967275.1"/>
    <property type="molecule type" value="Genomic_DNA"/>
</dbReference>
<evidence type="ECO:0000313" key="4">
    <source>
        <dbReference type="EMBL" id="KAG2859208.1"/>
    </source>
</evidence>
<dbReference type="GO" id="GO:0008474">
    <property type="term" value="F:palmitoyl-(protein) hydrolase activity"/>
    <property type="evidence" value="ECO:0007669"/>
    <property type="project" value="TreeGrafter"/>
</dbReference>
<accession>A0A329S5I2</accession>
<reference evidence="4" key="2">
    <citation type="submission" date="2018-10" db="EMBL/GenBank/DDBJ databases">
        <title>Effector identification in a new, highly contiguous assembly of the strawberry crown rot pathogen Phytophthora cactorum.</title>
        <authorList>
            <person name="Armitage A.D."/>
            <person name="Nellist C.F."/>
            <person name="Bates H."/>
            <person name="Vickerstaff R.J."/>
            <person name="Harrison R.J."/>
        </authorList>
    </citation>
    <scope>NUCLEOTIDE SEQUENCE</scope>
    <source>
        <strain evidence="4">15-7</strain>
        <strain evidence="5">4032</strain>
        <strain evidence="6">4040</strain>
        <strain evidence="7">P415</strain>
        <strain evidence="8">P421</strain>
    </source>
</reference>
<keyword evidence="11" id="KW-1185">Reference proteome</keyword>
<dbReference type="Proteomes" id="UP000697107">
    <property type="component" value="Unassembled WGS sequence"/>
</dbReference>
<feature type="transmembrane region" description="Helical" evidence="2">
    <location>
        <begin position="12"/>
        <end position="32"/>
    </location>
</feature>
<dbReference type="InterPro" id="IPR029058">
    <property type="entry name" value="AB_hydrolase_fold"/>
</dbReference>
<reference evidence="9" key="3">
    <citation type="submission" date="2021-01" db="EMBL/GenBank/DDBJ databases">
        <title>Phytophthora aleatoria, a newly-described species from Pinus radiata is distinct from Phytophthora cactorum isolates based on comparative genomics.</title>
        <authorList>
            <person name="Mcdougal R."/>
            <person name="Panda P."/>
            <person name="Williams N."/>
            <person name="Studholme D.J."/>
        </authorList>
    </citation>
    <scope>NUCLEOTIDE SEQUENCE</scope>
    <source>
        <strain evidence="9">NZFS 3830</strain>
    </source>
</reference>
<dbReference type="Gene3D" id="3.40.50.1820">
    <property type="entry name" value="alpha/beta hydrolase"/>
    <property type="match status" value="1"/>
</dbReference>
<dbReference type="Proteomes" id="UP000251314">
    <property type="component" value="Unassembled WGS sequence"/>
</dbReference>
<evidence type="ECO:0000313" key="9">
    <source>
        <dbReference type="EMBL" id="KAG6967275.1"/>
    </source>
</evidence>
<evidence type="ECO:0000259" key="3">
    <source>
        <dbReference type="Pfam" id="PF00561"/>
    </source>
</evidence>
<evidence type="ECO:0000256" key="1">
    <source>
        <dbReference type="SAM" id="MobiDB-lite"/>
    </source>
</evidence>
<dbReference type="Proteomes" id="UP000688947">
    <property type="component" value="Unassembled WGS sequence"/>
</dbReference>
<dbReference type="EMBL" id="RCML01000195">
    <property type="protein sequence ID" value="KAG2986237.1"/>
    <property type="molecule type" value="Genomic_DNA"/>
</dbReference>
<dbReference type="STRING" id="29920.A0A329S5I2"/>
<sequence>MTESSSLTSWLLSAAYTGGTLCVGALFLLYMYQDRLLYFPTIPGASKLTKDNPPGYRHPGEFSIDYEELMILCKDGVKINAWLMKQKEHTARPTLIFFHGNAGNIGYRLPNAVQLFRKVGANILLVDYRGFGHSEGNPSEEGIKLDAEAALDAMYARTDIDSSKLVAFGRSLGGAVSVYLAEKEPSRVAAVILENTFLSISAMVDALMPFLTYVKPLVLRMNWNNEQTIQKLKQPILFIAGMQDELVPHFHMEKLLSLATSSQRVVWFPVPGGTHNDSWLRGGDKYYAELRQFLDALGGDTTCLASDESSDEGVSPPAEENTIPNMLQQPLLSSLQQKPKAE</sequence>
<dbReference type="PRINTS" id="PR00111">
    <property type="entry name" value="ABHYDROLASE"/>
</dbReference>
<organism evidence="10 11">
    <name type="scientific">Phytophthora cactorum</name>
    <dbReference type="NCBI Taxonomy" id="29920"/>
    <lineage>
        <taxon>Eukaryota</taxon>
        <taxon>Sar</taxon>
        <taxon>Stramenopiles</taxon>
        <taxon>Oomycota</taxon>
        <taxon>Peronosporomycetes</taxon>
        <taxon>Peronosporales</taxon>
        <taxon>Peronosporaceae</taxon>
        <taxon>Phytophthora</taxon>
    </lineage>
</organism>
<feature type="region of interest" description="Disordered" evidence="1">
    <location>
        <begin position="304"/>
        <end position="342"/>
    </location>
</feature>
<keyword evidence="2" id="KW-1133">Transmembrane helix</keyword>
<dbReference type="InterPro" id="IPR000073">
    <property type="entry name" value="AB_hydrolase_1"/>
</dbReference>
<name>A0A329S5I2_9STRA</name>
<evidence type="ECO:0000313" key="6">
    <source>
        <dbReference type="EMBL" id="KAG2942694.1"/>
    </source>
</evidence>
<dbReference type="SUPFAM" id="SSF53474">
    <property type="entry name" value="alpha/beta-Hydrolases"/>
    <property type="match status" value="1"/>
</dbReference>
<dbReference type="GO" id="GO:0016020">
    <property type="term" value="C:membrane"/>
    <property type="evidence" value="ECO:0007669"/>
    <property type="project" value="TreeGrafter"/>
</dbReference>
<feature type="domain" description="AB hydrolase-1" evidence="3">
    <location>
        <begin position="93"/>
        <end position="210"/>
    </location>
</feature>
<evidence type="ECO:0000256" key="2">
    <source>
        <dbReference type="SAM" id="Phobius"/>
    </source>
</evidence>
<dbReference type="Proteomes" id="UP000735874">
    <property type="component" value="Unassembled WGS sequence"/>
</dbReference>
<dbReference type="EMBL" id="RCMG01000225">
    <property type="protein sequence ID" value="KAG2859208.1"/>
    <property type="molecule type" value="Genomic_DNA"/>
</dbReference>
<dbReference type="Pfam" id="PF00561">
    <property type="entry name" value="Abhydrolase_1"/>
    <property type="match status" value="1"/>
</dbReference>
<evidence type="ECO:0000313" key="10">
    <source>
        <dbReference type="EMBL" id="RAW31156.1"/>
    </source>
</evidence>
<dbReference type="EMBL" id="RCMV01000206">
    <property type="protein sequence ID" value="KAG3221766.1"/>
    <property type="molecule type" value="Genomic_DNA"/>
</dbReference>
<evidence type="ECO:0000313" key="7">
    <source>
        <dbReference type="EMBL" id="KAG2986237.1"/>
    </source>
</evidence>
<dbReference type="EMBL" id="RCMI01000215">
    <property type="protein sequence ID" value="KAG2925172.1"/>
    <property type="molecule type" value="Genomic_DNA"/>
</dbReference>
<evidence type="ECO:0000313" key="8">
    <source>
        <dbReference type="EMBL" id="KAG3221766.1"/>
    </source>
</evidence>
<feature type="compositionally biased region" description="Low complexity" evidence="1">
    <location>
        <begin position="327"/>
        <end position="342"/>
    </location>
</feature>
<dbReference type="Proteomes" id="UP000736787">
    <property type="component" value="Unassembled WGS sequence"/>
</dbReference>
<dbReference type="PANTHER" id="PTHR12277:SF81">
    <property type="entry name" value="PROTEIN ABHD13"/>
    <property type="match status" value="1"/>
</dbReference>
<dbReference type="PANTHER" id="PTHR12277">
    <property type="entry name" value="ALPHA/BETA HYDROLASE DOMAIN-CONTAINING PROTEIN"/>
    <property type="match status" value="1"/>
</dbReference>
<dbReference type="OrthoDB" id="10249433at2759"/>
<dbReference type="AlphaFoldDB" id="A0A329S5I2"/>
<evidence type="ECO:0000313" key="11">
    <source>
        <dbReference type="Proteomes" id="UP000251314"/>
    </source>
</evidence>
<protein>
    <recommendedName>
        <fullName evidence="3">AB hydrolase-1 domain-containing protein</fullName>
    </recommendedName>
</protein>